<dbReference type="RefSeq" id="WP_022594283.1">
    <property type="nucleotide sequence ID" value="NZ_AP025268.1"/>
</dbReference>
<dbReference type="AlphaFoldDB" id="A0AAE5IW73"/>
<evidence type="ECO:0000313" key="3">
    <source>
        <dbReference type="EMBL" id="ORM31218.1"/>
    </source>
</evidence>
<dbReference type="GO" id="GO:0005829">
    <property type="term" value="C:cytosol"/>
    <property type="evidence" value="ECO:0007669"/>
    <property type="project" value="TreeGrafter"/>
</dbReference>
<comment type="caution">
    <text evidence="3">The sequence shown here is derived from an EMBL/GenBank/DDBJ whole genome shotgun (WGS) entry which is preliminary data.</text>
</comment>
<evidence type="ECO:0000313" key="2">
    <source>
        <dbReference type="EMBL" id="MBM4626609.1"/>
    </source>
</evidence>
<dbReference type="EMBL" id="LWIC01000001">
    <property type="protein sequence ID" value="ORM31218.1"/>
    <property type="molecule type" value="Genomic_DNA"/>
</dbReference>
<dbReference type="EMBL" id="WUXD01000002">
    <property type="protein sequence ID" value="MBM4626609.1"/>
    <property type="molecule type" value="Genomic_DNA"/>
</dbReference>
<protein>
    <submittedName>
        <fullName evidence="2">LLM class flavin-dependent oxidoreductase</fullName>
    </submittedName>
</protein>
<feature type="domain" description="Luciferase-like" evidence="1">
    <location>
        <begin position="8"/>
        <end position="230"/>
    </location>
</feature>
<dbReference type="InterPro" id="IPR011251">
    <property type="entry name" value="Luciferase-like_dom"/>
</dbReference>
<evidence type="ECO:0000259" key="1">
    <source>
        <dbReference type="Pfam" id="PF00296"/>
    </source>
</evidence>
<evidence type="ECO:0000313" key="4">
    <source>
        <dbReference type="Proteomes" id="UP000193518"/>
    </source>
</evidence>
<dbReference type="Proteomes" id="UP000193518">
    <property type="component" value="Unassembled WGS sequence"/>
</dbReference>
<dbReference type="Proteomes" id="UP000738270">
    <property type="component" value="Unassembled WGS sequence"/>
</dbReference>
<reference evidence="3 4" key="1">
    <citation type="journal article" date="2016" name="Genome Biol. Evol.">
        <title>Pangenome and Phylogenomic Analysis of the Pathogenic Actinobacterium Rhodococcus equi.</title>
        <authorList>
            <person name="Anastasi E."/>
            <person name="MacArthur I."/>
            <person name="Scortti M."/>
            <person name="Alvarez S."/>
            <person name="Giguere S."/>
            <person name="Vazquez-Boland J.A."/>
        </authorList>
    </citation>
    <scope>NUCLEOTIDE SEQUENCE [LARGE SCALE GENOMIC DNA]</scope>
    <source>
        <strain evidence="3 4">PAM1271</strain>
    </source>
</reference>
<reference evidence="2" key="2">
    <citation type="submission" date="2019-11" db="EMBL/GenBank/DDBJ databases">
        <title>Spread of Macrolides and rifampicin resistant Rhodococcus equi in clinical isolates in the USA.</title>
        <authorList>
            <person name="Alvarez-Narvaez S."/>
            <person name="Huber L."/>
            <person name="Cohen N.D."/>
            <person name="Slovis N."/>
            <person name="Greiter M."/>
            <person name="Giguere S."/>
            <person name="Hart K."/>
        </authorList>
    </citation>
    <scope>NUCLEOTIDE SEQUENCE</scope>
    <source>
        <strain evidence="2">Lh_38</strain>
    </source>
</reference>
<dbReference type="InterPro" id="IPR050766">
    <property type="entry name" value="Bact_Lucif_Oxidored"/>
</dbReference>
<dbReference type="InterPro" id="IPR036661">
    <property type="entry name" value="Luciferase-like_sf"/>
</dbReference>
<dbReference type="Pfam" id="PF00296">
    <property type="entry name" value="Bac_luciferase"/>
    <property type="match status" value="1"/>
</dbReference>
<proteinExistence type="predicted"/>
<sequence>MTRIGVISHCAGARGSREEMRDTIELACLAEDLGFESFWIAQHHFGFQRGHSPSPLVLLAAVAERTERIRLGTAVVVASLEDPIRLAEDAATVDALSGGRLELGLGAGADPEAARRFGREHDTRRADLRRTVETMIELIEGGRIFPDERGLRDRIWLGTASRSGMELAARLGAGVLSGRSSSPQGPDDALSARMLDEYTRSAANPRIGLSRPVVCTDDTASARELIEDGVADWVERGIRTGRFPEGYSAADYLDRNHIYHGSAATIADGLRGDACLQFATDLLCHVQPVHLTAAQWGPLLERIARRVRPLLTHREDAVAH</sequence>
<dbReference type="Gene3D" id="3.20.20.30">
    <property type="entry name" value="Luciferase-like domain"/>
    <property type="match status" value="1"/>
</dbReference>
<organism evidence="3 4">
    <name type="scientific">Rhodococcus hoagii</name>
    <name type="common">Corynebacterium equii</name>
    <dbReference type="NCBI Taxonomy" id="43767"/>
    <lineage>
        <taxon>Bacteria</taxon>
        <taxon>Bacillati</taxon>
        <taxon>Actinomycetota</taxon>
        <taxon>Actinomycetes</taxon>
        <taxon>Mycobacteriales</taxon>
        <taxon>Nocardiaceae</taxon>
        <taxon>Prescottella</taxon>
    </lineage>
</organism>
<dbReference type="PANTHER" id="PTHR30137:SF15">
    <property type="entry name" value="BLL6902 PROTEIN"/>
    <property type="match status" value="1"/>
</dbReference>
<dbReference type="SUPFAM" id="SSF51679">
    <property type="entry name" value="Bacterial luciferase-like"/>
    <property type="match status" value="1"/>
</dbReference>
<name>A0AAE5IW73_RHOHA</name>
<dbReference type="GO" id="GO:0016705">
    <property type="term" value="F:oxidoreductase activity, acting on paired donors, with incorporation or reduction of molecular oxygen"/>
    <property type="evidence" value="ECO:0007669"/>
    <property type="project" value="InterPro"/>
</dbReference>
<accession>A0AAE5IW73</accession>
<gene>
    <name evidence="3" type="ORF">A5N68_03120</name>
    <name evidence="2" type="ORF">GS453_06915</name>
</gene>
<dbReference type="PANTHER" id="PTHR30137">
    <property type="entry name" value="LUCIFERASE-LIKE MONOOXYGENASE"/>
    <property type="match status" value="1"/>
</dbReference>